<keyword evidence="4" id="KW-1133">Transmembrane helix</keyword>
<dbReference type="SUPFAM" id="SSF52540">
    <property type="entry name" value="P-loop containing nucleoside triphosphate hydrolases"/>
    <property type="match status" value="1"/>
</dbReference>
<evidence type="ECO:0000256" key="3">
    <source>
        <dbReference type="ARBA" id="ARBA00022692"/>
    </source>
</evidence>
<evidence type="ECO:0000256" key="7">
    <source>
        <dbReference type="ARBA" id="ARBA00023180"/>
    </source>
</evidence>
<dbReference type="Pfam" id="PF03567">
    <property type="entry name" value="Sulfotransfer_2"/>
    <property type="match status" value="1"/>
</dbReference>
<evidence type="ECO:0000256" key="1">
    <source>
        <dbReference type="ARBA" id="ARBA00004323"/>
    </source>
</evidence>
<evidence type="ECO:0000256" key="5">
    <source>
        <dbReference type="ARBA" id="ARBA00023034"/>
    </source>
</evidence>
<gene>
    <name evidence="8" type="ORF">GCM10010961_34450</name>
</gene>
<organism evidence="8 9">
    <name type="scientific">Pseudodonghicola xiamenensis</name>
    <dbReference type="NCBI Taxonomy" id="337702"/>
    <lineage>
        <taxon>Bacteria</taxon>
        <taxon>Pseudomonadati</taxon>
        <taxon>Pseudomonadota</taxon>
        <taxon>Alphaproteobacteria</taxon>
        <taxon>Rhodobacterales</taxon>
        <taxon>Paracoccaceae</taxon>
        <taxon>Pseudodonghicola</taxon>
    </lineage>
</organism>
<name>A0A8J3H8J2_9RHOB</name>
<evidence type="ECO:0000256" key="4">
    <source>
        <dbReference type="ARBA" id="ARBA00022989"/>
    </source>
</evidence>
<dbReference type="AlphaFoldDB" id="A0A8J3H8J2"/>
<dbReference type="InterPro" id="IPR027417">
    <property type="entry name" value="P-loop_NTPase"/>
</dbReference>
<dbReference type="PANTHER" id="PTHR12137">
    <property type="entry name" value="CARBOHYDRATE SULFOTRANSFERASE"/>
    <property type="match status" value="1"/>
</dbReference>
<protein>
    <recommendedName>
        <fullName evidence="10">Sulfotransferase family protein</fullName>
    </recommendedName>
</protein>
<dbReference type="Proteomes" id="UP000611500">
    <property type="component" value="Unassembled WGS sequence"/>
</dbReference>
<dbReference type="GO" id="GO:0016051">
    <property type="term" value="P:carbohydrate biosynthetic process"/>
    <property type="evidence" value="ECO:0007669"/>
    <property type="project" value="InterPro"/>
</dbReference>
<evidence type="ECO:0000256" key="2">
    <source>
        <dbReference type="ARBA" id="ARBA00022679"/>
    </source>
</evidence>
<reference evidence="8" key="2">
    <citation type="submission" date="2020-09" db="EMBL/GenBank/DDBJ databases">
        <authorList>
            <person name="Sun Q."/>
            <person name="Zhou Y."/>
        </authorList>
    </citation>
    <scope>NUCLEOTIDE SEQUENCE</scope>
    <source>
        <strain evidence="8">CGMCC 1.7081</strain>
    </source>
</reference>
<keyword evidence="5" id="KW-0333">Golgi apparatus</keyword>
<comment type="caution">
    <text evidence="8">The sequence shown here is derived from an EMBL/GenBank/DDBJ whole genome shotgun (WGS) entry which is preliminary data.</text>
</comment>
<evidence type="ECO:0000256" key="6">
    <source>
        <dbReference type="ARBA" id="ARBA00023136"/>
    </source>
</evidence>
<dbReference type="PANTHER" id="PTHR12137:SF54">
    <property type="entry name" value="CARBOHYDRATE SULFOTRANSFERASE"/>
    <property type="match status" value="1"/>
</dbReference>
<comment type="subcellular location">
    <subcellularLocation>
        <location evidence="1">Golgi apparatus membrane</location>
        <topology evidence="1">Single-pass type II membrane protein</topology>
    </subcellularLocation>
</comment>
<dbReference type="InterPro" id="IPR005331">
    <property type="entry name" value="Sulfotransferase"/>
</dbReference>
<dbReference type="Gene3D" id="3.40.50.300">
    <property type="entry name" value="P-loop containing nucleotide triphosphate hydrolases"/>
    <property type="match status" value="1"/>
</dbReference>
<dbReference type="RefSeq" id="WP_051312565.1">
    <property type="nucleotide sequence ID" value="NZ_BNAP01000022.1"/>
</dbReference>
<keyword evidence="2" id="KW-0808">Transferase</keyword>
<evidence type="ECO:0000313" key="8">
    <source>
        <dbReference type="EMBL" id="GHG98870.1"/>
    </source>
</evidence>
<keyword evidence="9" id="KW-1185">Reference proteome</keyword>
<dbReference type="GO" id="GO:0016020">
    <property type="term" value="C:membrane"/>
    <property type="evidence" value="ECO:0007669"/>
    <property type="project" value="InterPro"/>
</dbReference>
<dbReference type="EMBL" id="BNAP01000022">
    <property type="protein sequence ID" value="GHG98870.1"/>
    <property type="molecule type" value="Genomic_DNA"/>
</dbReference>
<dbReference type="GO" id="GO:0008146">
    <property type="term" value="F:sulfotransferase activity"/>
    <property type="evidence" value="ECO:0007669"/>
    <property type="project" value="InterPro"/>
</dbReference>
<reference evidence="8" key="1">
    <citation type="journal article" date="2014" name="Int. J. Syst. Evol. Microbiol.">
        <title>Complete genome sequence of Corynebacterium casei LMG S-19264T (=DSM 44701T), isolated from a smear-ripened cheese.</title>
        <authorList>
            <consortium name="US DOE Joint Genome Institute (JGI-PGF)"/>
            <person name="Walter F."/>
            <person name="Albersmeier A."/>
            <person name="Kalinowski J."/>
            <person name="Ruckert C."/>
        </authorList>
    </citation>
    <scope>NUCLEOTIDE SEQUENCE</scope>
    <source>
        <strain evidence="8">CGMCC 1.7081</strain>
    </source>
</reference>
<dbReference type="InterPro" id="IPR018011">
    <property type="entry name" value="Carb_sulfotrans_8-10"/>
</dbReference>
<sequence length="212" mass="24290">MISHPLKTLFVHIPKTGGQSIESVFLKDAGLSWAERGQLCLGRNRDPARGPTRLAHLYADEYVRCGHISGAAFDAYLKFAIVRHPYERVLSEYRYRAAARRKRGDPPVSFDAFIRLRPEDERLDLARHLVPQNRYVSDAGGRLLVDRVLHLERLEEEVAPLFQKIFRRMVQLPHQNASAAGDGPRRADLSTDQKRYLQERYAEDFAAFGYEG</sequence>
<accession>A0A8J3H8J2</accession>
<keyword evidence="6" id="KW-0472">Membrane</keyword>
<keyword evidence="3" id="KW-0812">Transmembrane</keyword>
<evidence type="ECO:0000313" key="9">
    <source>
        <dbReference type="Proteomes" id="UP000611500"/>
    </source>
</evidence>
<keyword evidence="7" id="KW-0325">Glycoprotein</keyword>
<proteinExistence type="predicted"/>
<evidence type="ECO:0008006" key="10">
    <source>
        <dbReference type="Google" id="ProtNLM"/>
    </source>
</evidence>